<reference evidence="4" key="2">
    <citation type="submission" date="2025-08" db="UniProtKB">
        <authorList>
            <consortium name="RefSeq"/>
        </authorList>
    </citation>
    <scope>IDENTIFICATION</scope>
    <source>
        <tissue evidence="4">Adult</tissue>
    </source>
</reference>
<organism evidence="3 4">
    <name type="scientific">Bactrocera dorsalis</name>
    <name type="common">Oriental fruit fly</name>
    <name type="synonym">Dacus dorsalis</name>
    <dbReference type="NCBI Taxonomy" id="27457"/>
    <lineage>
        <taxon>Eukaryota</taxon>
        <taxon>Metazoa</taxon>
        <taxon>Ecdysozoa</taxon>
        <taxon>Arthropoda</taxon>
        <taxon>Hexapoda</taxon>
        <taxon>Insecta</taxon>
        <taxon>Pterygota</taxon>
        <taxon>Neoptera</taxon>
        <taxon>Endopterygota</taxon>
        <taxon>Diptera</taxon>
        <taxon>Brachycera</taxon>
        <taxon>Muscomorpha</taxon>
        <taxon>Tephritoidea</taxon>
        <taxon>Tephritidae</taxon>
        <taxon>Bactrocera</taxon>
        <taxon>Bactrocera</taxon>
    </lineage>
</organism>
<evidence type="ECO:0000313" key="4">
    <source>
        <dbReference type="RefSeq" id="XP_049316936.1"/>
    </source>
</evidence>
<evidence type="ECO:0000313" key="3">
    <source>
        <dbReference type="Proteomes" id="UP001652620"/>
    </source>
</evidence>
<feature type="compositionally biased region" description="Acidic residues" evidence="1">
    <location>
        <begin position="20"/>
        <end position="44"/>
    </location>
</feature>
<dbReference type="RefSeq" id="XP_049316936.1">
    <property type="nucleotide sequence ID" value="XM_049460979.1"/>
</dbReference>
<reference evidence="3" key="1">
    <citation type="submission" date="2025-05" db="UniProtKB">
        <authorList>
            <consortium name="RefSeq"/>
        </authorList>
    </citation>
    <scope>NUCLEOTIDE SEQUENCE [LARGE SCALE GENOMIC DNA]</scope>
</reference>
<name>A0ABM3K629_BACDO</name>
<dbReference type="Proteomes" id="UP001652620">
    <property type="component" value="Chromosome 1"/>
</dbReference>
<evidence type="ECO:0000259" key="2">
    <source>
        <dbReference type="Pfam" id="PF13843"/>
    </source>
</evidence>
<dbReference type="PANTHER" id="PTHR46599">
    <property type="entry name" value="PIGGYBAC TRANSPOSABLE ELEMENT-DERIVED PROTEIN 4"/>
    <property type="match status" value="1"/>
</dbReference>
<dbReference type="PANTHER" id="PTHR46599:SF6">
    <property type="entry name" value="DUAL SPECIFICITY PHOSPHATASE 26"/>
    <property type="match status" value="1"/>
</dbReference>
<dbReference type="Pfam" id="PF13843">
    <property type="entry name" value="DDE_Tnp_1_7"/>
    <property type="match status" value="1"/>
</dbReference>
<sequence length="570" mass="66064">MSQRKRKLSIEETHQIINSDAEDIFDESDSDEDFVPIAENETDDSNTSSSESEVDVGFEGSNATEEVNLPNILSKDKSIIWHDQPLPNSRGKIPRNQILCRSPGPSKCAISMVTDIKSSFDIFMPSSIKNIVVEMSNIKGLQLFGDNWKIIDLIELEAYIGLQILAGVYKSHNESLIHLWDENNGRPIFRATMSLERLMNISRCLRFDSAADRDERRQRDKLAPIRNIWDQWNRQLRSYYHLHENVTIDEQLVPFRGRCSFRQYIPSKPAKYGLKIWALCDSKSKYAWNMEVYLGRARNTQPERNQGERVVLSLSEPLPRGHTITCDNFFTTYNLAVQLLRRNITLVGTVRKNKLFLPREIVEIKEKNILESKYLFTENVTIVSYVPKKYKFVVALSSLHHSPLVDEGDRKKREIILHYNKTKAGVDALDQLFANYTCKRQTKRWPVALFSNMLDISAYNAYVIWTKINPLWNTNKLYKRRLFLEELGKQMVEPNIVRRERLPRGIAAKNILKNIQENSKSAEEAPTSNISARSESTKKRQRCFIIQKIRTNIQLFVVRAKNLFSRNTAA</sequence>
<feature type="domain" description="PiggyBac transposable element-derived protein" evidence="2">
    <location>
        <begin position="122"/>
        <end position="462"/>
    </location>
</feature>
<dbReference type="InterPro" id="IPR029526">
    <property type="entry name" value="PGBD"/>
</dbReference>
<feature type="region of interest" description="Disordered" evidence="1">
    <location>
        <begin position="1"/>
        <end position="58"/>
    </location>
</feature>
<gene>
    <name evidence="4" type="primary">LOC125779705</name>
</gene>
<keyword evidence="3" id="KW-1185">Reference proteome</keyword>
<accession>A0ABM3K629</accession>
<evidence type="ECO:0000256" key="1">
    <source>
        <dbReference type="SAM" id="MobiDB-lite"/>
    </source>
</evidence>
<dbReference type="GeneID" id="125779705"/>
<protein>
    <submittedName>
        <fullName evidence="4">PiggyBac transposable element-derived protein 4-like isoform X1</fullName>
    </submittedName>
</protein>
<proteinExistence type="predicted"/>